<evidence type="ECO:0000259" key="9">
    <source>
        <dbReference type="Pfam" id="PF00288"/>
    </source>
</evidence>
<keyword evidence="2 7" id="KW-0808">Transferase</keyword>
<dbReference type="EMBL" id="MWBQ01000035">
    <property type="protein sequence ID" value="OQA60620.1"/>
    <property type="molecule type" value="Genomic_DNA"/>
</dbReference>
<feature type="binding site" evidence="7">
    <location>
        <begin position="87"/>
        <end position="97"/>
    </location>
    <ligand>
        <name>ATP</name>
        <dbReference type="ChEBI" id="CHEBI:30616"/>
    </ligand>
</feature>
<evidence type="ECO:0000256" key="4">
    <source>
        <dbReference type="ARBA" id="ARBA00022741"/>
    </source>
</evidence>
<dbReference type="PIRSF" id="PIRSF000676">
    <property type="entry name" value="Homoser_kin"/>
    <property type="match status" value="1"/>
</dbReference>
<evidence type="ECO:0000256" key="6">
    <source>
        <dbReference type="ARBA" id="ARBA00022840"/>
    </source>
</evidence>
<evidence type="ECO:0000256" key="2">
    <source>
        <dbReference type="ARBA" id="ARBA00022679"/>
    </source>
</evidence>
<comment type="caution">
    <text evidence="10">The sequence shown here is derived from an EMBL/GenBank/DDBJ whole genome shotgun (WGS) entry which is preliminary data.</text>
</comment>
<dbReference type="GO" id="GO:0009088">
    <property type="term" value="P:threonine biosynthetic process"/>
    <property type="evidence" value="ECO:0007669"/>
    <property type="project" value="UniProtKB-UniRule"/>
</dbReference>
<reference evidence="10" key="1">
    <citation type="submission" date="2017-02" db="EMBL/GenBank/DDBJ databases">
        <title>Delving into the versatile metabolic prowess of the omnipresent phylum Bacteroidetes.</title>
        <authorList>
            <person name="Nobu M.K."/>
            <person name="Mei R."/>
            <person name="Narihiro T."/>
            <person name="Kuroda K."/>
            <person name="Liu W.-T."/>
        </authorList>
    </citation>
    <scope>NUCLEOTIDE SEQUENCE</scope>
    <source>
        <strain evidence="10">ADurb.Bin276</strain>
    </source>
</reference>
<evidence type="ECO:0000256" key="7">
    <source>
        <dbReference type="HAMAP-Rule" id="MF_00384"/>
    </source>
</evidence>
<dbReference type="AlphaFoldDB" id="A0A1V5T1H3"/>
<sequence>MIEVSIPATTANLGCGFDVLGMALDLFYTVRVQPIKENKYIIRNRGEGESCLPEDDRNLFFKTVKKITKMKNFPEQGLEVEAFNQIPVCRGLGSSAACISAAVVTVNELNGRVLSIQDMVHFATQIEGHPDNVIPAMVGGLTIAMKNGEQIHYQKFPFFDTIYLVACIPGYTLSTEEMRKILPANYSREDVIFNLSRIAYLMGSICRQDREGFFSALDDAIHQPFRGQKIPGFFEVRDYLHQKGKGEAVISGSGSTILLMLREPITSSDEKKISELFAQKGTNNLVIKKVNWQKQGIRVKQT</sequence>
<evidence type="ECO:0000256" key="8">
    <source>
        <dbReference type="NCBIfam" id="TIGR00191"/>
    </source>
</evidence>
<keyword evidence="3 7" id="KW-0791">Threonine biosynthesis</keyword>
<dbReference type="GO" id="GO:0004413">
    <property type="term" value="F:homoserine kinase activity"/>
    <property type="evidence" value="ECO:0007669"/>
    <property type="project" value="UniProtKB-UniRule"/>
</dbReference>
<dbReference type="Gene3D" id="3.30.230.10">
    <property type="match status" value="1"/>
</dbReference>
<dbReference type="InterPro" id="IPR014721">
    <property type="entry name" value="Ribsml_uS5_D2-typ_fold_subgr"/>
</dbReference>
<comment type="subcellular location">
    <subcellularLocation>
        <location evidence="7">Cytoplasm</location>
    </subcellularLocation>
</comment>
<proteinExistence type="inferred from homology"/>
<dbReference type="PANTHER" id="PTHR20861:SF1">
    <property type="entry name" value="HOMOSERINE KINASE"/>
    <property type="match status" value="1"/>
</dbReference>
<evidence type="ECO:0000313" key="10">
    <source>
        <dbReference type="EMBL" id="OQA60620.1"/>
    </source>
</evidence>
<dbReference type="HAMAP" id="MF_00384">
    <property type="entry name" value="Homoser_kinase"/>
    <property type="match status" value="1"/>
</dbReference>
<feature type="domain" description="GHMP kinase N-terminal" evidence="9">
    <location>
        <begin position="58"/>
        <end position="140"/>
    </location>
</feature>
<evidence type="ECO:0000256" key="1">
    <source>
        <dbReference type="ARBA" id="ARBA00022605"/>
    </source>
</evidence>
<keyword evidence="7" id="KW-0963">Cytoplasm</keyword>
<dbReference type="Proteomes" id="UP000485569">
    <property type="component" value="Unassembled WGS sequence"/>
</dbReference>
<evidence type="ECO:0000256" key="3">
    <source>
        <dbReference type="ARBA" id="ARBA00022697"/>
    </source>
</evidence>
<comment type="function">
    <text evidence="7">Catalyzes the ATP-dependent phosphorylation of L-homoserine to L-homoserine phosphate.</text>
</comment>
<dbReference type="SUPFAM" id="SSF55060">
    <property type="entry name" value="GHMP Kinase, C-terminal domain"/>
    <property type="match status" value="1"/>
</dbReference>
<name>A0A1V5T1H3_9BACT</name>
<keyword evidence="6 7" id="KW-0067">ATP-binding</keyword>
<comment type="catalytic activity">
    <reaction evidence="7">
        <text>L-homoserine + ATP = O-phospho-L-homoserine + ADP + H(+)</text>
        <dbReference type="Rhea" id="RHEA:13985"/>
        <dbReference type="ChEBI" id="CHEBI:15378"/>
        <dbReference type="ChEBI" id="CHEBI:30616"/>
        <dbReference type="ChEBI" id="CHEBI:57476"/>
        <dbReference type="ChEBI" id="CHEBI:57590"/>
        <dbReference type="ChEBI" id="CHEBI:456216"/>
        <dbReference type="EC" id="2.7.1.39"/>
    </reaction>
</comment>
<gene>
    <name evidence="7 10" type="primary">thrB</name>
    <name evidence="10" type="ORF">BWY41_00597</name>
</gene>
<dbReference type="UniPathway" id="UPA00050">
    <property type="reaction ID" value="UER00064"/>
</dbReference>
<dbReference type="InterPro" id="IPR000870">
    <property type="entry name" value="Homoserine_kinase"/>
</dbReference>
<keyword evidence="5 7" id="KW-0418">Kinase</keyword>
<comment type="similarity">
    <text evidence="7">Belongs to the GHMP kinase family. Homoserine kinase subfamily.</text>
</comment>
<dbReference type="InterPro" id="IPR036554">
    <property type="entry name" value="GHMP_kinase_C_sf"/>
</dbReference>
<keyword evidence="4 7" id="KW-0547">Nucleotide-binding</keyword>
<evidence type="ECO:0000256" key="5">
    <source>
        <dbReference type="ARBA" id="ARBA00022777"/>
    </source>
</evidence>
<dbReference type="NCBIfam" id="TIGR00191">
    <property type="entry name" value="thrB"/>
    <property type="match status" value="1"/>
</dbReference>
<dbReference type="Gene3D" id="3.30.70.890">
    <property type="entry name" value="GHMP kinase, C-terminal domain"/>
    <property type="match status" value="1"/>
</dbReference>
<protein>
    <recommendedName>
        <fullName evidence="7 8">Homoserine kinase</fullName>
        <shortName evidence="7">HK</shortName>
        <shortName evidence="7">HSK</shortName>
        <ecNumber evidence="7 8">2.7.1.39</ecNumber>
    </recommendedName>
</protein>
<dbReference type="InterPro" id="IPR006204">
    <property type="entry name" value="GHMP_kinase_N_dom"/>
</dbReference>
<dbReference type="PRINTS" id="PR00958">
    <property type="entry name" value="HOMSERKINASE"/>
</dbReference>
<dbReference type="EC" id="2.7.1.39" evidence="7 8"/>
<dbReference type="GO" id="GO:0005524">
    <property type="term" value="F:ATP binding"/>
    <property type="evidence" value="ECO:0007669"/>
    <property type="project" value="UniProtKB-UniRule"/>
</dbReference>
<dbReference type="SUPFAM" id="SSF54211">
    <property type="entry name" value="Ribosomal protein S5 domain 2-like"/>
    <property type="match status" value="1"/>
</dbReference>
<dbReference type="Pfam" id="PF00288">
    <property type="entry name" value="GHMP_kinases_N"/>
    <property type="match status" value="1"/>
</dbReference>
<dbReference type="InterPro" id="IPR020568">
    <property type="entry name" value="Ribosomal_Su5_D2-typ_SF"/>
</dbReference>
<organism evidence="10">
    <name type="scientific">Candidatus Atribacter allofermentans</name>
    <dbReference type="NCBI Taxonomy" id="1852833"/>
    <lineage>
        <taxon>Bacteria</taxon>
        <taxon>Pseudomonadati</taxon>
        <taxon>Atribacterota</taxon>
        <taxon>Atribacteria</taxon>
        <taxon>Atribacterales</taxon>
        <taxon>Atribacteraceae</taxon>
        <taxon>Atribacter</taxon>
    </lineage>
</organism>
<accession>A0A1V5T1H3</accession>
<dbReference type="PANTHER" id="PTHR20861">
    <property type="entry name" value="HOMOSERINE/4-DIPHOSPHOCYTIDYL-2-C-METHYL-D-ERYTHRITOL KINASE"/>
    <property type="match status" value="1"/>
</dbReference>
<keyword evidence="1 7" id="KW-0028">Amino-acid biosynthesis</keyword>
<dbReference type="GO" id="GO:0005737">
    <property type="term" value="C:cytoplasm"/>
    <property type="evidence" value="ECO:0007669"/>
    <property type="project" value="UniProtKB-SubCell"/>
</dbReference>
<comment type="pathway">
    <text evidence="7">Amino-acid biosynthesis; L-threonine biosynthesis; L-threonine from L-aspartate: step 4/5.</text>
</comment>